<dbReference type="InterPro" id="IPR049142">
    <property type="entry name" value="MS_channel_1st"/>
</dbReference>
<feature type="domain" description="Mechanosensitive ion channel MscS C-terminal" evidence="10">
    <location>
        <begin position="281"/>
        <end position="362"/>
    </location>
</feature>
<dbReference type="InterPro" id="IPR006685">
    <property type="entry name" value="MscS_channel_2nd"/>
</dbReference>
<dbReference type="Gene3D" id="3.30.70.100">
    <property type="match status" value="1"/>
</dbReference>
<dbReference type="RefSeq" id="WP_090248291.1">
    <property type="nucleotide sequence ID" value="NZ_FPAS01000002.1"/>
</dbReference>
<evidence type="ECO:0000256" key="8">
    <source>
        <dbReference type="SAM" id="Phobius"/>
    </source>
</evidence>
<dbReference type="GO" id="GO:0005886">
    <property type="term" value="C:plasma membrane"/>
    <property type="evidence" value="ECO:0007669"/>
    <property type="project" value="UniProtKB-SubCell"/>
</dbReference>
<dbReference type="SUPFAM" id="SSF50182">
    <property type="entry name" value="Sm-like ribonucleoproteins"/>
    <property type="match status" value="1"/>
</dbReference>
<evidence type="ECO:0000256" key="4">
    <source>
        <dbReference type="ARBA" id="ARBA00022692"/>
    </source>
</evidence>
<dbReference type="PANTHER" id="PTHR30347:SF1">
    <property type="entry name" value="MECHANOSENSITIVE CHANNEL MSCK"/>
    <property type="match status" value="1"/>
</dbReference>
<dbReference type="Pfam" id="PF00924">
    <property type="entry name" value="MS_channel_2nd"/>
    <property type="match status" value="1"/>
</dbReference>
<organism evidence="12 13">
    <name type="scientific">Lishizhenia tianjinensis</name>
    <dbReference type="NCBI Taxonomy" id="477690"/>
    <lineage>
        <taxon>Bacteria</taxon>
        <taxon>Pseudomonadati</taxon>
        <taxon>Bacteroidota</taxon>
        <taxon>Flavobacteriia</taxon>
        <taxon>Flavobacteriales</taxon>
        <taxon>Crocinitomicaceae</taxon>
        <taxon>Lishizhenia</taxon>
    </lineage>
</organism>
<evidence type="ECO:0000256" key="6">
    <source>
        <dbReference type="ARBA" id="ARBA00023136"/>
    </source>
</evidence>
<sequence length="405" mass="46150">MSLLSIFDWSFPLGAYRANLEMVLLWLLIFGVGFIIDKIIKKYVKRFIKRSNLGIENKKVTILRILSQILFLITFVIAFQVFRVGDLNEGKNISLSAFMEYNLIEVKQIKISIVDVFLIIITLVLARLAVNIIKLLLSRRFKNNPDFDEGTEYVYVQLTKYIIYIFAGIISLQMIGLNLDILIGGGAALLVGLGLGLQDVFRDFFSGLILLFEGTIKVGDIVEIQDNASSKPIIARVLNINVRTSKIQTREGTTLIIPNSKLTQENVDNWSLGSELTRFSIPVGVAYGSNTEQVRDLLKQAALSHPKVKKTHPVFVRLLNFGDNALEMDLVFWADQSWEIEKFKSDIRFEIDRLFREYNITIPFPQRTVHYASDRGVEPLSSNNVVHDPDEIIDPNEPFRKGDYR</sequence>
<dbReference type="Proteomes" id="UP000236454">
    <property type="component" value="Unassembled WGS sequence"/>
</dbReference>
<evidence type="ECO:0000259" key="9">
    <source>
        <dbReference type="Pfam" id="PF00924"/>
    </source>
</evidence>
<dbReference type="SUPFAM" id="SSF82689">
    <property type="entry name" value="Mechanosensitive channel protein MscS (YggB), C-terminal domain"/>
    <property type="match status" value="1"/>
</dbReference>
<comment type="subcellular location">
    <subcellularLocation>
        <location evidence="1">Cell membrane</location>
        <topology evidence="1">Multi-pass membrane protein</topology>
    </subcellularLocation>
</comment>
<evidence type="ECO:0000256" key="2">
    <source>
        <dbReference type="ARBA" id="ARBA00008017"/>
    </source>
</evidence>
<gene>
    <name evidence="12" type="ORF">SAMN05216474_1707</name>
</gene>
<protein>
    <submittedName>
        <fullName evidence="12">Mechanosensitive ion channel</fullName>
    </submittedName>
</protein>
<dbReference type="InterPro" id="IPR011014">
    <property type="entry name" value="MscS_channel_TM-2"/>
</dbReference>
<dbReference type="Pfam" id="PF21082">
    <property type="entry name" value="MS_channel_3rd"/>
    <property type="match status" value="1"/>
</dbReference>
<comment type="similarity">
    <text evidence="2">Belongs to the MscS (TC 1.A.23) family.</text>
</comment>
<evidence type="ECO:0000313" key="12">
    <source>
        <dbReference type="EMBL" id="SFT67434.1"/>
    </source>
</evidence>
<evidence type="ECO:0000256" key="5">
    <source>
        <dbReference type="ARBA" id="ARBA00022989"/>
    </source>
</evidence>
<keyword evidence="5 8" id="KW-1133">Transmembrane helix</keyword>
<evidence type="ECO:0000313" key="13">
    <source>
        <dbReference type="Proteomes" id="UP000236454"/>
    </source>
</evidence>
<feature type="transmembrane region" description="Helical" evidence="8">
    <location>
        <begin position="20"/>
        <end position="40"/>
    </location>
</feature>
<dbReference type="Pfam" id="PF21088">
    <property type="entry name" value="MS_channel_1st"/>
    <property type="match status" value="1"/>
</dbReference>
<dbReference type="InterPro" id="IPR049278">
    <property type="entry name" value="MS_channel_C"/>
</dbReference>
<dbReference type="STRING" id="477690.SAMN05216474_1707"/>
<dbReference type="PANTHER" id="PTHR30347">
    <property type="entry name" value="POTASSIUM CHANNEL RELATED"/>
    <property type="match status" value="1"/>
</dbReference>
<keyword evidence="4 8" id="KW-0812">Transmembrane</keyword>
<dbReference type="Gene3D" id="2.30.30.60">
    <property type="match status" value="1"/>
</dbReference>
<keyword evidence="3" id="KW-1003">Cell membrane</keyword>
<feature type="transmembrane region" description="Helical" evidence="8">
    <location>
        <begin position="61"/>
        <end position="82"/>
    </location>
</feature>
<keyword evidence="13" id="KW-1185">Reference proteome</keyword>
<feature type="transmembrane region" description="Helical" evidence="8">
    <location>
        <begin position="158"/>
        <end position="175"/>
    </location>
</feature>
<reference evidence="12 13" key="1">
    <citation type="submission" date="2016-10" db="EMBL/GenBank/DDBJ databases">
        <authorList>
            <person name="de Groot N.N."/>
        </authorList>
    </citation>
    <scope>NUCLEOTIDE SEQUENCE [LARGE SCALE GENOMIC DNA]</scope>
    <source>
        <strain evidence="12 13">CGMCC 1.7005</strain>
    </source>
</reference>
<evidence type="ECO:0000256" key="1">
    <source>
        <dbReference type="ARBA" id="ARBA00004651"/>
    </source>
</evidence>
<evidence type="ECO:0000259" key="10">
    <source>
        <dbReference type="Pfam" id="PF21082"/>
    </source>
</evidence>
<name>A0A1I6ZXP0_9FLAO</name>
<dbReference type="AlphaFoldDB" id="A0A1I6ZXP0"/>
<dbReference type="InterPro" id="IPR052702">
    <property type="entry name" value="MscS-like_channel"/>
</dbReference>
<feature type="domain" description="Mechanosensitive ion channel MscS" evidence="9">
    <location>
        <begin position="199"/>
        <end position="271"/>
    </location>
</feature>
<accession>A0A1I6ZXP0</accession>
<dbReference type="GO" id="GO:0008381">
    <property type="term" value="F:mechanosensitive monoatomic ion channel activity"/>
    <property type="evidence" value="ECO:0007669"/>
    <property type="project" value="UniProtKB-ARBA"/>
</dbReference>
<dbReference type="OrthoDB" id="9809206at2"/>
<feature type="region of interest" description="Disordered" evidence="7">
    <location>
        <begin position="384"/>
        <end position="405"/>
    </location>
</feature>
<keyword evidence="6 8" id="KW-0472">Membrane</keyword>
<evidence type="ECO:0000259" key="11">
    <source>
        <dbReference type="Pfam" id="PF21088"/>
    </source>
</evidence>
<feature type="domain" description="Mechanosensitive ion channel transmembrane helices 2/3" evidence="11">
    <location>
        <begin position="158"/>
        <end position="198"/>
    </location>
</feature>
<dbReference type="InterPro" id="IPR011066">
    <property type="entry name" value="MscS_channel_C_sf"/>
</dbReference>
<dbReference type="EMBL" id="FPAS01000002">
    <property type="protein sequence ID" value="SFT67434.1"/>
    <property type="molecule type" value="Genomic_DNA"/>
</dbReference>
<evidence type="ECO:0000256" key="7">
    <source>
        <dbReference type="SAM" id="MobiDB-lite"/>
    </source>
</evidence>
<proteinExistence type="inferred from homology"/>
<dbReference type="SUPFAM" id="SSF82861">
    <property type="entry name" value="Mechanosensitive channel protein MscS (YggB), transmembrane region"/>
    <property type="match status" value="1"/>
</dbReference>
<dbReference type="Gene3D" id="1.10.287.1260">
    <property type="match status" value="1"/>
</dbReference>
<dbReference type="InterPro" id="IPR023408">
    <property type="entry name" value="MscS_beta-dom_sf"/>
</dbReference>
<feature type="transmembrane region" description="Helical" evidence="8">
    <location>
        <begin position="116"/>
        <end position="137"/>
    </location>
</feature>
<dbReference type="InterPro" id="IPR010920">
    <property type="entry name" value="LSM_dom_sf"/>
</dbReference>
<evidence type="ECO:0000256" key="3">
    <source>
        <dbReference type="ARBA" id="ARBA00022475"/>
    </source>
</evidence>